<gene>
    <name evidence="1" type="ORF">SAMN05444169_1458</name>
</gene>
<dbReference type="AlphaFoldDB" id="A0A1M5IBX9"/>
<proteinExistence type="predicted"/>
<evidence type="ECO:0000313" key="2">
    <source>
        <dbReference type="Proteomes" id="UP000190675"/>
    </source>
</evidence>
<dbReference type="Proteomes" id="UP000190675">
    <property type="component" value="Chromosome I"/>
</dbReference>
<protein>
    <submittedName>
        <fullName evidence="1">Uncharacterized protein</fullName>
    </submittedName>
</protein>
<name>A0A1M5IBX9_9BRAD</name>
<reference evidence="1 2" key="1">
    <citation type="submission" date="2016-11" db="EMBL/GenBank/DDBJ databases">
        <authorList>
            <person name="Jaros S."/>
            <person name="Januszkiewicz K."/>
            <person name="Wedrychowicz H."/>
        </authorList>
    </citation>
    <scope>NUCLEOTIDE SEQUENCE [LARGE SCALE GENOMIC DNA]</scope>
    <source>
        <strain evidence="1 2">GAS242</strain>
    </source>
</reference>
<evidence type="ECO:0000313" key="1">
    <source>
        <dbReference type="EMBL" id="SHG25725.1"/>
    </source>
</evidence>
<sequence>MLAAVLVAWIGLAGPVFSDATTRGWYDLLKDWQTLSAALIALAAALIAARPVWKQLAIGRSQTLQRYYEQLSARSSHLHKEREALYNLTSAIDIMVNALAALPDLNPIGGITANIVLSVEGPHNYLNETVKTYKSELGPVWGSVEVQRSRAMMLDQALRFCNELRKLTDRIVLGNRLSQAEIANHVPSLLQFKQGVFDAAIFLHQAIDSESMRIGPLIAKLEAALLTGLP</sequence>
<organism evidence="1 2">
    <name type="scientific">Bradyrhizobium erythrophlei</name>
    <dbReference type="NCBI Taxonomy" id="1437360"/>
    <lineage>
        <taxon>Bacteria</taxon>
        <taxon>Pseudomonadati</taxon>
        <taxon>Pseudomonadota</taxon>
        <taxon>Alphaproteobacteria</taxon>
        <taxon>Hyphomicrobiales</taxon>
        <taxon>Nitrobacteraceae</taxon>
        <taxon>Bradyrhizobium</taxon>
    </lineage>
</organism>
<accession>A0A1M5IBX9</accession>
<dbReference type="EMBL" id="LT670818">
    <property type="protein sequence ID" value="SHG25725.1"/>
    <property type="molecule type" value="Genomic_DNA"/>
</dbReference>